<feature type="domain" description="FAD-binding" evidence="7">
    <location>
        <begin position="8"/>
        <end position="195"/>
    </location>
</feature>
<dbReference type="OrthoDB" id="9993796at2759"/>
<evidence type="ECO:0000259" key="7">
    <source>
        <dbReference type="Pfam" id="PF01494"/>
    </source>
</evidence>
<dbReference type="EMBL" id="JAPQKH010000003">
    <property type="protein sequence ID" value="KAJ5109527.1"/>
    <property type="molecule type" value="Genomic_DNA"/>
</dbReference>
<gene>
    <name evidence="8" type="ORF">N7456_006202</name>
</gene>
<dbReference type="Gene3D" id="3.50.50.60">
    <property type="entry name" value="FAD/NAD(P)-binding domain"/>
    <property type="match status" value="2"/>
</dbReference>
<keyword evidence="3" id="KW-0274">FAD</keyword>
<keyword evidence="6" id="KW-0812">Transmembrane</keyword>
<accession>A0A9W9FZZ8</accession>
<organism evidence="8 9">
    <name type="scientific">Penicillium angulare</name>
    <dbReference type="NCBI Taxonomy" id="116970"/>
    <lineage>
        <taxon>Eukaryota</taxon>
        <taxon>Fungi</taxon>
        <taxon>Dikarya</taxon>
        <taxon>Ascomycota</taxon>
        <taxon>Pezizomycotina</taxon>
        <taxon>Eurotiomycetes</taxon>
        <taxon>Eurotiomycetidae</taxon>
        <taxon>Eurotiales</taxon>
        <taxon>Aspergillaceae</taxon>
        <taxon>Penicillium</taxon>
    </lineage>
</organism>
<evidence type="ECO:0000313" key="8">
    <source>
        <dbReference type="EMBL" id="KAJ5109527.1"/>
    </source>
</evidence>
<keyword evidence="4" id="KW-0560">Oxidoreductase</keyword>
<evidence type="ECO:0000313" key="9">
    <source>
        <dbReference type="Proteomes" id="UP001149165"/>
    </source>
</evidence>
<keyword evidence="5" id="KW-0503">Monooxygenase</keyword>
<name>A0A9W9FZZ8_9EURO</name>
<dbReference type="GO" id="GO:0071949">
    <property type="term" value="F:FAD binding"/>
    <property type="evidence" value="ECO:0007669"/>
    <property type="project" value="InterPro"/>
</dbReference>
<keyword evidence="2" id="KW-0285">Flavoprotein</keyword>
<evidence type="ECO:0000256" key="2">
    <source>
        <dbReference type="ARBA" id="ARBA00022630"/>
    </source>
</evidence>
<keyword evidence="9" id="KW-1185">Reference proteome</keyword>
<dbReference type="AlphaFoldDB" id="A0A9W9FZZ8"/>
<proteinExistence type="inferred from homology"/>
<feature type="transmembrane region" description="Helical" evidence="6">
    <location>
        <begin position="6"/>
        <end position="25"/>
    </location>
</feature>
<comment type="caution">
    <text evidence="8">The sequence shown here is derived from an EMBL/GenBank/DDBJ whole genome shotgun (WGS) entry which is preliminary data.</text>
</comment>
<dbReference type="InterPro" id="IPR050493">
    <property type="entry name" value="FAD-dep_Monooxygenase_BioMet"/>
</dbReference>
<dbReference type="Proteomes" id="UP001149165">
    <property type="component" value="Unassembled WGS sequence"/>
</dbReference>
<dbReference type="SUPFAM" id="SSF54373">
    <property type="entry name" value="FAD-linked reductases, C-terminal domain"/>
    <property type="match status" value="1"/>
</dbReference>
<keyword evidence="6" id="KW-1133">Transmembrane helix</keyword>
<evidence type="ECO:0000256" key="1">
    <source>
        <dbReference type="ARBA" id="ARBA00007992"/>
    </source>
</evidence>
<evidence type="ECO:0000256" key="3">
    <source>
        <dbReference type="ARBA" id="ARBA00022827"/>
    </source>
</evidence>
<dbReference type="InterPro" id="IPR036188">
    <property type="entry name" value="FAD/NAD-bd_sf"/>
</dbReference>
<sequence length="421" mass="46889">MEEDQPLDVLIIGAGLAGLAAAIALGKQGHRVVIIEKSSFLRETGAAIHLPPNCTALLTWMGIDPKEFGGTLLHEIHTYRFDGSLKFKKEFADVRSTWQDEWYLVHRVDLHNHLKTRAMETADLHTGCKITSIDVNSSRPSITLDDGRTFEADLLLGADGLHSQVRGAIAPSAPAPYKVGKACFRWLLPTEDLQKHESTQEFVKESGIFIEWAADDRRLVAYPCSNSKVYNLCAFAPSEEMTGDTQADGWQTSGDKETIVRIFSEFAPGVQKIVESADDKLKLGMLLSLEMQRIHFSHVSLSNENFVDLLHSDVEYYLLTSLFVGKTDMGQGGAMAIEDAVGIATLLPVGIRKNQISDRLKMYESIRRPRVEFVLEYTRLNGRDENDSASARITPAEMVRVMGICFSYNEIDHCRKILGAQ</sequence>
<dbReference type="GO" id="GO:0004497">
    <property type="term" value="F:monooxygenase activity"/>
    <property type="evidence" value="ECO:0007669"/>
    <property type="project" value="UniProtKB-KW"/>
</dbReference>
<dbReference type="PANTHER" id="PTHR13789">
    <property type="entry name" value="MONOOXYGENASE"/>
    <property type="match status" value="1"/>
</dbReference>
<evidence type="ECO:0000256" key="4">
    <source>
        <dbReference type="ARBA" id="ARBA00023002"/>
    </source>
</evidence>
<evidence type="ECO:0000256" key="6">
    <source>
        <dbReference type="SAM" id="Phobius"/>
    </source>
</evidence>
<reference evidence="8" key="1">
    <citation type="submission" date="2022-11" db="EMBL/GenBank/DDBJ databases">
        <authorList>
            <person name="Petersen C."/>
        </authorList>
    </citation>
    <scope>NUCLEOTIDE SEQUENCE</scope>
    <source>
        <strain evidence="8">IBT 30069</strain>
    </source>
</reference>
<comment type="similarity">
    <text evidence="1">Belongs to the paxM FAD-dependent monooxygenase family.</text>
</comment>
<dbReference type="InterPro" id="IPR002938">
    <property type="entry name" value="FAD-bd"/>
</dbReference>
<dbReference type="SUPFAM" id="SSF51905">
    <property type="entry name" value="FAD/NAD(P)-binding domain"/>
    <property type="match status" value="1"/>
</dbReference>
<evidence type="ECO:0000256" key="5">
    <source>
        <dbReference type="ARBA" id="ARBA00023033"/>
    </source>
</evidence>
<keyword evidence="6" id="KW-0472">Membrane</keyword>
<dbReference type="PRINTS" id="PR00420">
    <property type="entry name" value="RNGMNOXGNASE"/>
</dbReference>
<dbReference type="Pfam" id="PF01494">
    <property type="entry name" value="FAD_binding_3"/>
    <property type="match status" value="1"/>
</dbReference>
<protein>
    <recommendedName>
        <fullName evidence="7">FAD-binding domain-containing protein</fullName>
    </recommendedName>
</protein>
<reference evidence="8" key="2">
    <citation type="journal article" date="2023" name="IMA Fungus">
        <title>Comparative genomic study of the Penicillium genus elucidates a diverse pangenome and 15 lateral gene transfer events.</title>
        <authorList>
            <person name="Petersen C."/>
            <person name="Sorensen T."/>
            <person name="Nielsen M.R."/>
            <person name="Sondergaard T.E."/>
            <person name="Sorensen J.L."/>
            <person name="Fitzpatrick D.A."/>
            <person name="Frisvad J.C."/>
            <person name="Nielsen K.L."/>
        </authorList>
    </citation>
    <scope>NUCLEOTIDE SEQUENCE</scope>
    <source>
        <strain evidence="8">IBT 30069</strain>
    </source>
</reference>
<dbReference type="PANTHER" id="PTHR13789:SF261">
    <property type="entry name" value="HYDROXYLASE, PUTATIVE (AFU_ORTHOLOGUE AFUA_7G00590)-RELATED"/>
    <property type="match status" value="1"/>
</dbReference>